<evidence type="ECO:0000259" key="2">
    <source>
        <dbReference type="Pfam" id="PF13683"/>
    </source>
</evidence>
<dbReference type="RefSeq" id="WP_116684535.1">
    <property type="nucleotide sequence ID" value="NZ_QURL01000008.1"/>
</dbReference>
<organism evidence="3 4">
    <name type="scientific">Fulvimarina endophytica</name>
    <dbReference type="NCBI Taxonomy" id="2293836"/>
    <lineage>
        <taxon>Bacteria</taxon>
        <taxon>Pseudomonadati</taxon>
        <taxon>Pseudomonadota</taxon>
        <taxon>Alphaproteobacteria</taxon>
        <taxon>Hyphomicrobiales</taxon>
        <taxon>Aurantimonadaceae</taxon>
        <taxon>Fulvimarina</taxon>
    </lineage>
</organism>
<evidence type="ECO:0000256" key="1">
    <source>
        <dbReference type="SAM" id="MobiDB-lite"/>
    </source>
</evidence>
<protein>
    <recommendedName>
        <fullName evidence="2">Integrase catalytic domain-containing protein</fullName>
    </recommendedName>
</protein>
<feature type="domain" description="Integrase catalytic" evidence="2">
    <location>
        <begin position="3"/>
        <end position="41"/>
    </location>
</feature>
<dbReference type="GO" id="GO:0015074">
    <property type="term" value="P:DNA integration"/>
    <property type="evidence" value="ECO:0007669"/>
    <property type="project" value="InterPro"/>
</dbReference>
<dbReference type="AlphaFoldDB" id="A0A371WZ44"/>
<name>A0A371WZ44_9HYPH</name>
<reference evidence="3 4" key="1">
    <citation type="submission" date="2018-08" db="EMBL/GenBank/DDBJ databases">
        <title>Fulvimarina sp. 85, whole genome shotgun sequence.</title>
        <authorList>
            <person name="Tuo L."/>
        </authorList>
    </citation>
    <scope>NUCLEOTIDE SEQUENCE [LARGE SCALE GENOMIC DNA]</scope>
    <source>
        <strain evidence="3 4">85</strain>
    </source>
</reference>
<dbReference type="Pfam" id="PF13683">
    <property type="entry name" value="rve_3"/>
    <property type="match status" value="1"/>
</dbReference>
<accession>A0A371WZ44</accession>
<gene>
    <name evidence="3" type="ORF">DYI37_17335</name>
</gene>
<feature type="region of interest" description="Disordered" evidence="1">
    <location>
        <begin position="66"/>
        <end position="92"/>
    </location>
</feature>
<evidence type="ECO:0000313" key="3">
    <source>
        <dbReference type="EMBL" id="RFC62267.1"/>
    </source>
</evidence>
<dbReference type="InterPro" id="IPR001584">
    <property type="entry name" value="Integrase_cat-core"/>
</dbReference>
<dbReference type="OrthoDB" id="9809060at2"/>
<evidence type="ECO:0000313" key="4">
    <source>
        <dbReference type="Proteomes" id="UP000264310"/>
    </source>
</evidence>
<proteinExistence type="predicted"/>
<dbReference type="Proteomes" id="UP000264310">
    <property type="component" value="Unassembled WGS sequence"/>
</dbReference>
<comment type="caution">
    <text evidence="3">The sequence shown here is derived from an EMBL/GenBank/DDBJ whole genome shotgun (WGS) entry which is preliminary data.</text>
</comment>
<sequence>MTGFLNTHSAKSLGETRAIMEAWRRDYNEVQPYSVIGHNTPIELMKCSGNAVSAWAETFGIVSAGRWKGGSPSSPGTSIAGLTIDLGSPWPT</sequence>
<keyword evidence="4" id="KW-1185">Reference proteome</keyword>
<dbReference type="EMBL" id="QURL01000008">
    <property type="protein sequence ID" value="RFC62267.1"/>
    <property type="molecule type" value="Genomic_DNA"/>
</dbReference>